<sequence length="130" mass="15549">MNLFEAIIDQKWPRRFRLWLFVIHCCCRPNRVALGEIFFTRLYEGYIFNARRFSSYSTGVSVFSVYSQKNEAWSSTEDWVLNDMLLRQTKKTEERKQEAVVKKVRAETNTMLKQIVELQEEIEKGEERLA</sequence>
<dbReference type="RefSeq" id="XP_023630507.1">
    <property type="nucleotide sequence ID" value="XM_023774739.1"/>
</dbReference>
<feature type="coiled-coil region" evidence="1">
    <location>
        <begin position="101"/>
        <end position="128"/>
    </location>
</feature>
<protein>
    <submittedName>
        <fullName evidence="2">Uncharacterized protein</fullName>
    </submittedName>
</protein>
<proteinExistence type="predicted"/>
<reference evidence="2 3" key="1">
    <citation type="submission" date="2016-03" db="EMBL/GenBank/DDBJ databases">
        <authorList>
            <person name="Ploux O."/>
        </authorList>
    </citation>
    <scope>NUCLEOTIDE SEQUENCE [LARGE SCALE GENOMIC DNA]</scope>
    <source>
        <strain evidence="2 3">URUG2</strain>
    </source>
</reference>
<gene>
    <name evidence="2" type="ORF">RCC_09497</name>
</gene>
<dbReference type="OrthoDB" id="3440338at2759"/>
<evidence type="ECO:0000313" key="3">
    <source>
        <dbReference type="Proteomes" id="UP000225277"/>
    </source>
</evidence>
<evidence type="ECO:0000313" key="2">
    <source>
        <dbReference type="EMBL" id="CZT23783.1"/>
    </source>
</evidence>
<dbReference type="Proteomes" id="UP000225277">
    <property type="component" value="Unassembled WGS sequence"/>
</dbReference>
<dbReference type="EMBL" id="FJUY01000018">
    <property type="protein sequence ID" value="CZT23783.1"/>
    <property type="molecule type" value="Genomic_DNA"/>
</dbReference>
<accession>A0A2D3V718</accession>
<dbReference type="AlphaFoldDB" id="A0A2D3V718"/>
<dbReference type="GeneID" id="35604568"/>
<evidence type="ECO:0000256" key="1">
    <source>
        <dbReference type="SAM" id="Coils"/>
    </source>
</evidence>
<keyword evidence="3" id="KW-1185">Reference proteome</keyword>
<keyword evidence="1" id="KW-0175">Coiled coil</keyword>
<name>A0A2D3V718_9PEZI</name>
<organism evidence="2 3">
    <name type="scientific">Ramularia collo-cygni</name>
    <dbReference type="NCBI Taxonomy" id="112498"/>
    <lineage>
        <taxon>Eukaryota</taxon>
        <taxon>Fungi</taxon>
        <taxon>Dikarya</taxon>
        <taxon>Ascomycota</taxon>
        <taxon>Pezizomycotina</taxon>
        <taxon>Dothideomycetes</taxon>
        <taxon>Dothideomycetidae</taxon>
        <taxon>Mycosphaerellales</taxon>
        <taxon>Mycosphaerellaceae</taxon>
        <taxon>Ramularia</taxon>
    </lineage>
</organism>